<sequence length="341" mass="39897">MKKFEGFQKGVDLGGWLSQGSYDREHLDTFITKADIEKIAGWGCDHVRLPIDYNIFETDEGELKNDGFEYLDKALEWCKEYNLNVLIDVHKVYGYSFYSGDGQEGFFDNEDLQERFYKWWERLSKRYGKLSDRVAFELLNEVNDKELSPKWNKIAQKAIEVIRKDSPDVKIVLGSYWNNSIDALADLDKPYDDNIIYNFHCYDPFMFTHQGAYWVDEMPQDFRIGYPGNIEDYRESAKATGLTRIQDYIDVPDSGFDPTYFEKRFANGVSVCKERDVAMYCGEYGVIDRADPKEILKWYKEINAAFKKFGIGRAAWNYKEKDFGLSDERMAGVIDELINYL</sequence>
<name>A0A011VS19_RUMAL</name>
<protein>
    <submittedName>
        <fullName evidence="9">Endoglucanase</fullName>
    </submittedName>
</protein>
<dbReference type="RefSeq" id="WP_037290085.1">
    <property type="nucleotide sequence ID" value="NZ_JEOB01000004.1"/>
</dbReference>
<keyword evidence="2 7" id="KW-0378">Hydrolase</keyword>
<accession>A0A011VS19</accession>
<dbReference type="InterPro" id="IPR018087">
    <property type="entry name" value="Glyco_hydro_5_CS"/>
</dbReference>
<reference evidence="9 10" key="1">
    <citation type="submission" date="2013-06" db="EMBL/GenBank/DDBJ databases">
        <title>Rumen cellulosomics: divergent fiber-degrading strategies revealed by comparative genome-wide analysis of six Ruminococcal strains.</title>
        <authorList>
            <person name="Dassa B."/>
            <person name="Borovok I."/>
            <person name="Lamed R."/>
            <person name="Flint H."/>
            <person name="Yeoman C.J."/>
            <person name="White B."/>
            <person name="Bayer E.A."/>
        </authorList>
    </citation>
    <scope>NUCLEOTIDE SEQUENCE [LARGE SCALE GENOMIC DNA]</scope>
    <source>
        <strain evidence="9 10">SY3</strain>
    </source>
</reference>
<feature type="domain" description="Glycoside hydrolase family 5" evidence="8">
    <location>
        <begin position="31"/>
        <end position="321"/>
    </location>
</feature>
<evidence type="ECO:0000256" key="3">
    <source>
        <dbReference type="ARBA" id="ARBA00023001"/>
    </source>
</evidence>
<keyword evidence="4" id="KW-0119">Carbohydrate metabolism</keyword>
<keyword evidence="3" id="KW-0136">Cellulose degradation</keyword>
<evidence type="ECO:0000259" key="8">
    <source>
        <dbReference type="Pfam" id="PF00150"/>
    </source>
</evidence>
<keyword evidence="10" id="KW-1185">Reference proteome</keyword>
<evidence type="ECO:0000256" key="1">
    <source>
        <dbReference type="ARBA" id="ARBA00005641"/>
    </source>
</evidence>
<evidence type="ECO:0000256" key="5">
    <source>
        <dbReference type="ARBA" id="ARBA00023295"/>
    </source>
</evidence>
<dbReference type="SUPFAM" id="SSF51445">
    <property type="entry name" value="(Trans)glycosidases"/>
    <property type="match status" value="1"/>
</dbReference>
<dbReference type="Proteomes" id="UP000021369">
    <property type="component" value="Unassembled WGS sequence"/>
</dbReference>
<dbReference type="EMBL" id="JEOB01000004">
    <property type="protein sequence ID" value="EXM37996.1"/>
    <property type="molecule type" value="Genomic_DNA"/>
</dbReference>
<keyword evidence="6" id="KW-0624">Polysaccharide degradation</keyword>
<dbReference type="AlphaFoldDB" id="A0A011VS19"/>
<evidence type="ECO:0000313" key="10">
    <source>
        <dbReference type="Proteomes" id="UP000021369"/>
    </source>
</evidence>
<evidence type="ECO:0000256" key="2">
    <source>
        <dbReference type="ARBA" id="ARBA00022801"/>
    </source>
</evidence>
<dbReference type="GO" id="GO:0030245">
    <property type="term" value="P:cellulose catabolic process"/>
    <property type="evidence" value="ECO:0007669"/>
    <property type="project" value="UniProtKB-KW"/>
</dbReference>
<evidence type="ECO:0000256" key="4">
    <source>
        <dbReference type="ARBA" id="ARBA00023277"/>
    </source>
</evidence>
<gene>
    <name evidence="9" type="ORF">RASY3_16980</name>
</gene>
<organism evidence="9 10">
    <name type="scientific">Ruminococcus albus SY3</name>
    <dbReference type="NCBI Taxonomy" id="1341156"/>
    <lineage>
        <taxon>Bacteria</taxon>
        <taxon>Bacillati</taxon>
        <taxon>Bacillota</taxon>
        <taxon>Clostridia</taxon>
        <taxon>Eubacteriales</taxon>
        <taxon>Oscillospiraceae</taxon>
        <taxon>Ruminococcus</taxon>
    </lineage>
</organism>
<dbReference type="GO" id="GO:0009986">
    <property type="term" value="C:cell surface"/>
    <property type="evidence" value="ECO:0007669"/>
    <property type="project" value="TreeGrafter"/>
</dbReference>
<proteinExistence type="inferred from homology"/>
<dbReference type="PANTHER" id="PTHR31297:SF41">
    <property type="entry name" value="ENDOGLUCANASE, PUTATIVE (AFU_ORTHOLOGUE AFUA_5G01830)-RELATED"/>
    <property type="match status" value="1"/>
</dbReference>
<evidence type="ECO:0000313" key="9">
    <source>
        <dbReference type="EMBL" id="EXM37996.1"/>
    </source>
</evidence>
<dbReference type="GO" id="GO:0008422">
    <property type="term" value="F:beta-glucosidase activity"/>
    <property type="evidence" value="ECO:0007669"/>
    <property type="project" value="TreeGrafter"/>
</dbReference>
<keyword evidence="5 7" id="KW-0326">Glycosidase</keyword>
<dbReference type="InterPro" id="IPR050386">
    <property type="entry name" value="Glycosyl_hydrolase_5"/>
</dbReference>
<comment type="caution">
    <text evidence="9">The sequence shown here is derived from an EMBL/GenBank/DDBJ whole genome shotgun (WGS) entry which is preliminary data.</text>
</comment>
<dbReference type="OrthoDB" id="9800475at2"/>
<dbReference type="GO" id="GO:0005576">
    <property type="term" value="C:extracellular region"/>
    <property type="evidence" value="ECO:0007669"/>
    <property type="project" value="TreeGrafter"/>
</dbReference>
<dbReference type="PROSITE" id="PS00659">
    <property type="entry name" value="GLYCOSYL_HYDROL_F5"/>
    <property type="match status" value="1"/>
</dbReference>
<evidence type="ECO:0000256" key="7">
    <source>
        <dbReference type="RuleBase" id="RU361153"/>
    </source>
</evidence>
<dbReference type="Pfam" id="PF00150">
    <property type="entry name" value="Cellulase"/>
    <property type="match status" value="1"/>
</dbReference>
<dbReference type="PANTHER" id="PTHR31297">
    <property type="entry name" value="GLUCAN ENDO-1,6-BETA-GLUCOSIDASE B"/>
    <property type="match status" value="1"/>
</dbReference>
<evidence type="ECO:0000256" key="6">
    <source>
        <dbReference type="ARBA" id="ARBA00023326"/>
    </source>
</evidence>
<comment type="similarity">
    <text evidence="1 7">Belongs to the glycosyl hydrolase 5 (cellulase A) family.</text>
</comment>
<dbReference type="InterPro" id="IPR001547">
    <property type="entry name" value="Glyco_hydro_5"/>
</dbReference>
<dbReference type="PATRIC" id="fig|1341156.4.peg.2995"/>
<dbReference type="Gene3D" id="3.20.20.80">
    <property type="entry name" value="Glycosidases"/>
    <property type="match status" value="1"/>
</dbReference>
<dbReference type="InterPro" id="IPR017853">
    <property type="entry name" value="GH"/>
</dbReference>